<sequence length="44" mass="5024">MKDCTDVLDVYSTQGGDFAYCTKPPLRTLKKERDCFTTGMRETT</sequence>
<dbReference type="AlphaFoldDB" id="A0A0E9RFA6"/>
<protein>
    <submittedName>
        <fullName evidence="1">Uncharacterized protein</fullName>
    </submittedName>
</protein>
<dbReference type="EMBL" id="GBXM01081402">
    <property type="protein sequence ID" value="JAH27175.1"/>
    <property type="molecule type" value="Transcribed_RNA"/>
</dbReference>
<proteinExistence type="predicted"/>
<reference evidence="1" key="1">
    <citation type="submission" date="2014-11" db="EMBL/GenBank/DDBJ databases">
        <authorList>
            <person name="Amaro Gonzalez C."/>
        </authorList>
    </citation>
    <scope>NUCLEOTIDE SEQUENCE</scope>
</reference>
<evidence type="ECO:0000313" key="1">
    <source>
        <dbReference type="EMBL" id="JAH27175.1"/>
    </source>
</evidence>
<organism evidence="1">
    <name type="scientific">Anguilla anguilla</name>
    <name type="common">European freshwater eel</name>
    <name type="synonym">Muraena anguilla</name>
    <dbReference type="NCBI Taxonomy" id="7936"/>
    <lineage>
        <taxon>Eukaryota</taxon>
        <taxon>Metazoa</taxon>
        <taxon>Chordata</taxon>
        <taxon>Craniata</taxon>
        <taxon>Vertebrata</taxon>
        <taxon>Euteleostomi</taxon>
        <taxon>Actinopterygii</taxon>
        <taxon>Neopterygii</taxon>
        <taxon>Teleostei</taxon>
        <taxon>Anguilliformes</taxon>
        <taxon>Anguillidae</taxon>
        <taxon>Anguilla</taxon>
    </lineage>
</organism>
<accession>A0A0E9RFA6</accession>
<reference evidence="1" key="2">
    <citation type="journal article" date="2015" name="Fish Shellfish Immunol.">
        <title>Early steps in the European eel (Anguilla anguilla)-Vibrio vulnificus interaction in the gills: Role of the RtxA13 toxin.</title>
        <authorList>
            <person name="Callol A."/>
            <person name="Pajuelo D."/>
            <person name="Ebbesson L."/>
            <person name="Teles M."/>
            <person name="MacKenzie S."/>
            <person name="Amaro C."/>
        </authorList>
    </citation>
    <scope>NUCLEOTIDE SEQUENCE</scope>
</reference>
<name>A0A0E9RFA6_ANGAN</name>